<dbReference type="AlphaFoldDB" id="A0AAV3SWJ9"/>
<dbReference type="PANTHER" id="PTHR36110:SF2">
    <property type="entry name" value="RING-CLEAVING DIOXYGENASE MHQE-RELATED"/>
    <property type="match status" value="1"/>
</dbReference>
<keyword evidence="3" id="KW-0560">Oxidoreductase</keyword>
<accession>A0AAV3SWJ9</accession>
<dbReference type="PANTHER" id="PTHR36110">
    <property type="entry name" value="RING-CLEAVING DIOXYGENASE MHQE-RELATED"/>
    <property type="match status" value="1"/>
</dbReference>
<dbReference type="PROSITE" id="PS51819">
    <property type="entry name" value="VOC"/>
    <property type="match status" value="2"/>
</dbReference>
<feature type="compositionally biased region" description="Low complexity" evidence="1">
    <location>
        <begin position="346"/>
        <end position="358"/>
    </location>
</feature>
<name>A0AAV3SWJ9_9EURY</name>
<dbReference type="Pfam" id="PF00903">
    <property type="entry name" value="Glyoxalase"/>
    <property type="match status" value="2"/>
</dbReference>
<dbReference type="EMBL" id="BAAADQ010000015">
    <property type="protein sequence ID" value="GAA0552948.1"/>
    <property type="molecule type" value="Genomic_DNA"/>
</dbReference>
<reference evidence="3" key="2">
    <citation type="submission" date="2023-12" db="EMBL/GenBank/DDBJ databases">
        <authorList>
            <person name="Sun Q."/>
            <person name="Inoue M."/>
        </authorList>
    </citation>
    <scope>NUCLEOTIDE SEQUENCE</scope>
    <source>
        <strain evidence="3">JCM 14265</strain>
    </source>
</reference>
<evidence type="ECO:0000313" key="6">
    <source>
        <dbReference type="Proteomes" id="UP001567571"/>
    </source>
</evidence>
<evidence type="ECO:0000256" key="1">
    <source>
        <dbReference type="SAM" id="MobiDB-lite"/>
    </source>
</evidence>
<organism evidence="3 5">
    <name type="scientific">Halorubrum ejinorense</name>
    <dbReference type="NCBI Taxonomy" id="425309"/>
    <lineage>
        <taxon>Archaea</taxon>
        <taxon>Methanobacteriati</taxon>
        <taxon>Methanobacteriota</taxon>
        <taxon>Stenosarchaea group</taxon>
        <taxon>Halobacteria</taxon>
        <taxon>Halobacteriales</taxon>
        <taxon>Haloferacaceae</taxon>
        <taxon>Halorubrum</taxon>
    </lineage>
</organism>
<evidence type="ECO:0000313" key="3">
    <source>
        <dbReference type="EMBL" id="GAA0552948.1"/>
    </source>
</evidence>
<feature type="domain" description="VOC" evidence="2">
    <location>
        <begin position="30"/>
        <end position="155"/>
    </location>
</feature>
<dbReference type="GO" id="GO:0051213">
    <property type="term" value="F:dioxygenase activity"/>
    <property type="evidence" value="ECO:0007669"/>
    <property type="project" value="UniProtKB-KW"/>
</dbReference>
<proteinExistence type="predicted"/>
<dbReference type="InterPro" id="IPR037523">
    <property type="entry name" value="VOC_core"/>
</dbReference>
<sequence length="358" mass="38662">MSDTPADAGATDAKADSGSAPGDGPTPTPGIHHVTCVAGDPQANLDFWVETLGLRLVKRSINQDDPGTYHFFYGDAEGTPGTSMTFFPWSDLPDGTVGSGQVSRTAFRVPEGSLDYWEERFDERGVDYDAREERFGETVLPVRDPDGLPIELVAVAVPEDDPTTAWTAFVPESAAIRGFHSVTLWIDEPERTQRLLRTMGLTEADAEPDATTDGDRTRFAATGSVGKYVDVVETDRRGSSGRGTVHHVAFQTPTDADQSAMREAVASMGLRPTGQIDRHWFRSVYFREFAGVLFELATSDPGYASDEPADALGERLVLPGQFGDRREAIEAGLPDVTVPRPEASEESSSTEASAEGDD</sequence>
<feature type="region of interest" description="Disordered" evidence="1">
    <location>
        <begin position="331"/>
        <end position="358"/>
    </location>
</feature>
<dbReference type="InterPro" id="IPR004360">
    <property type="entry name" value="Glyas_Fos-R_dOase_dom"/>
</dbReference>
<feature type="domain" description="VOC" evidence="2">
    <location>
        <begin position="178"/>
        <end position="299"/>
    </location>
</feature>
<gene>
    <name evidence="4" type="ORF">ABNG02_03270</name>
    <name evidence="3" type="ORF">GCM10008994_29950</name>
</gene>
<evidence type="ECO:0000259" key="2">
    <source>
        <dbReference type="PROSITE" id="PS51819"/>
    </source>
</evidence>
<keyword evidence="3" id="KW-0223">Dioxygenase</keyword>
<comment type="caution">
    <text evidence="3">The sequence shown here is derived from an EMBL/GenBank/DDBJ whole genome shotgun (WGS) entry which is preliminary data.</text>
</comment>
<reference evidence="3" key="1">
    <citation type="journal article" date="2014" name="Int. J. Syst. Evol. Microbiol.">
        <title>Complete genome sequence of Corynebacterium casei LMG S-19264T (=DSM 44701T), isolated from a smear-ripened cheese.</title>
        <authorList>
            <consortium name="US DOE Joint Genome Institute (JGI-PGF)"/>
            <person name="Walter F."/>
            <person name="Albersmeier A."/>
            <person name="Kalinowski J."/>
            <person name="Ruckert C."/>
        </authorList>
    </citation>
    <scope>NUCLEOTIDE SEQUENCE</scope>
    <source>
        <strain evidence="3">JCM 14265</strain>
    </source>
</reference>
<dbReference type="SUPFAM" id="SSF54593">
    <property type="entry name" value="Glyoxalase/Bleomycin resistance protein/Dihydroxybiphenyl dioxygenase"/>
    <property type="match status" value="1"/>
</dbReference>
<dbReference type="Proteomes" id="UP001501425">
    <property type="component" value="Unassembled WGS sequence"/>
</dbReference>
<dbReference type="InterPro" id="IPR052537">
    <property type="entry name" value="Extradiol_RC_dioxygenase"/>
</dbReference>
<evidence type="ECO:0000313" key="4">
    <source>
        <dbReference type="EMBL" id="MEZ3166348.1"/>
    </source>
</evidence>
<dbReference type="Proteomes" id="UP001567571">
    <property type="component" value="Unassembled WGS sequence"/>
</dbReference>
<reference evidence="4 6" key="3">
    <citation type="submission" date="2024-06" db="EMBL/GenBank/DDBJ databases">
        <title>Halorubrum miltondacostae sp. nov., a potential PHA producer isolated from an inland solar saltern in Rio Maior, Portugal.</title>
        <authorList>
            <person name="Albuquerque L."/>
            <person name="Viver T."/>
            <person name="Barroso C."/>
            <person name="Claudino R."/>
            <person name="Galvan M."/>
            <person name="Simoes G."/>
            <person name="Lobo Da Cunha A."/>
            <person name="Egas C."/>
        </authorList>
    </citation>
    <scope>NUCLEOTIDE SEQUENCE [LARGE SCALE GENOMIC DNA]</scope>
    <source>
        <strain evidence="4 6">DSM 18646</strain>
    </source>
</reference>
<protein>
    <submittedName>
        <fullName evidence="3">Ring-cleaving dioxygenase</fullName>
    </submittedName>
</protein>
<keyword evidence="6" id="KW-1185">Reference proteome</keyword>
<dbReference type="CDD" id="cd08346">
    <property type="entry name" value="PcpA_N_like"/>
    <property type="match status" value="1"/>
</dbReference>
<feature type="region of interest" description="Disordered" evidence="1">
    <location>
        <begin position="1"/>
        <end position="32"/>
    </location>
</feature>
<evidence type="ECO:0000313" key="5">
    <source>
        <dbReference type="Proteomes" id="UP001501425"/>
    </source>
</evidence>
<dbReference type="InterPro" id="IPR029068">
    <property type="entry name" value="Glyas_Bleomycin-R_OHBP_Dase"/>
</dbReference>
<dbReference type="Gene3D" id="3.10.180.10">
    <property type="entry name" value="2,3-Dihydroxybiphenyl 1,2-Dioxygenase, domain 1"/>
    <property type="match status" value="2"/>
</dbReference>
<dbReference type="RefSeq" id="WP_343780457.1">
    <property type="nucleotide sequence ID" value="NZ_BAAADQ010000015.1"/>
</dbReference>
<dbReference type="EMBL" id="JBEDNW010000002">
    <property type="protein sequence ID" value="MEZ3166348.1"/>
    <property type="molecule type" value="Genomic_DNA"/>
</dbReference>